<evidence type="ECO:0000256" key="1">
    <source>
        <dbReference type="SAM" id="MobiDB-lite"/>
    </source>
</evidence>
<name>A0AA40DJV1_9PEZI</name>
<dbReference type="EMBL" id="JAUKTV010000025">
    <property type="protein sequence ID" value="KAK0702558.1"/>
    <property type="molecule type" value="Genomic_DNA"/>
</dbReference>
<sequence>MTGRTRGKTPSERAKELARSKCLRIWDVSVAEFDSHFPITKGKLFFRTLRDVAAHYPDWNTVKAVLKNASETRIAAHKKRHTPGLQVQDLKEILRQAPANQGAAVALPAPLDGDEEIVDVEITVDHDEEANAKKDDEHNTIKDENVDGDDLYEDGREQIGSEMDYGTPNPIEHGEVQQTASILSNLNEGCDADLIHHCIKSVASAYPLSACVPHPAFLNDTNMAPITPTRTQSILLPINIGNAMNQGRWGLAVISLISGAAPAVKIYDTMITGTDTYHAEVQQEVRDILGELADAYHPQLDDILPDVQEIPLIFTPCSKKYAQLMRDHTAAALFTTALRIVAGKEVPADTDDVDAWVWLTFKCFEHEAESYLESSGLADLLLPEPPRPEPVEDDEDEAARHKSWLQERSQWREERKAASTVARDMLDVLTAVISQSVAQDSDRSKIKALLDATRAMMMEENKFHDLEHNYINAELQRRMGGLRKQLDGVNNALERFQRGREAIEQLLDGRI</sequence>
<dbReference type="AlphaFoldDB" id="A0AA40DJV1"/>
<comment type="caution">
    <text evidence="2">The sequence shown here is derived from an EMBL/GenBank/DDBJ whole genome shotgun (WGS) entry which is preliminary data.</text>
</comment>
<organism evidence="2 3">
    <name type="scientific">Apiosordaria backusii</name>
    <dbReference type="NCBI Taxonomy" id="314023"/>
    <lineage>
        <taxon>Eukaryota</taxon>
        <taxon>Fungi</taxon>
        <taxon>Dikarya</taxon>
        <taxon>Ascomycota</taxon>
        <taxon>Pezizomycotina</taxon>
        <taxon>Sordariomycetes</taxon>
        <taxon>Sordariomycetidae</taxon>
        <taxon>Sordariales</taxon>
        <taxon>Lasiosphaeriaceae</taxon>
        <taxon>Apiosordaria</taxon>
    </lineage>
</organism>
<gene>
    <name evidence="2" type="ORF">B0T21DRAFT_416952</name>
</gene>
<accession>A0AA40DJV1</accession>
<reference evidence="2" key="1">
    <citation type="submission" date="2023-06" db="EMBL/GenBank/DDBJ databases">
        <title>Genome-scale phylogeny and comparative genomics of the fungal order Sordariales.</title>
        <authorList>
            <consortium name="Lawrence Berkeley National Laboratory"/>
            <person name="Hensen N."/>
            <person name="Bonometti L."/>
            <person name="Westerberg I."/>
            <person name="Brannstrom I.O."/>
            <person name="Guillou S."/>
            <person name="Cros-Aarteil S."/>
            <person name="Calhoun S."/>
            <person name="Haridas S."/>
            <person name="Kuo A."/>
            <person name="Mondo S."/>
            <person name="Pangilinan J."/>
            <person name="Riley R."/>
            <person name="Labutti K."/>
            <person name="Andreopoulos B."/>
            <person name="Lipzen A."/>
            <person name="Chen C."/>
            <person name="Yanf M."/>
            <person name="Daum C."/>
            <person name="Ng V."/>
            <person name="Clum A."/>
            <person name="Steindorff A."/>
            <person name="Ohm R."/>
            <person name="Martin F."/>
            <person name="Silar P."/>
            <person name="Natvig D."/>
            <person name="Lalanne C."/>
            <person name="Gautier V."/>
            <person name="Ament-Velasquez S.L."/>
            <person name="Kruys A."/>
            <person name="Hutchinson M.I."/>
            <person name="Powell A.J."/>
            <person name="Barry K."/>
            <person name="Miller A.N."/>
            <person name="Grigoriev I.V."/>
            <person name="Debuchy R."/>
            <person name="Gladieux P."/>
            <person name="Thoren M.H."/>
            <person name="Johannesson H."/>
        </authorList>
    </citation>
    <scope>NUCLEOTIDE SEQUENCE</scope>
    <source>
        <strain evidence="2">CBS 540.89</strain>
    </source>
</reference>
<proteinExistence type="predicted"/>
<evidence type="ECO:0000313" key="3">
    <source>
        <dbReference type="Proteomes" id="UP001172159"/>
    </source>
</evidence>
<protein>
    <submittedName>
        <fullName evidence="2">Uncharacterized protein</fullName>
    </submittedName>
</protein>
<feature type="region of interest" description="Disordered" evidence="1">
    <location>
        <begin position="383"/>
        <end position="405"/>
    </location>
</feature>
<dbReference type="Proteomes" id="UP001172159">
    <property type="component" value="Unassembled WGS sequence"/>
</dbReference>
<keyword evidence="3" id="KW-1185">Reference proteome</keyword>
<evidence type="ECO:0000313" key="2">
    <source>
        <dbReference type="EMBL" id="KAK0702558.1"/>
    </source>
</evidence>